<dbReference type="Gene3D" id="1.10.10.10">
    <property type="entry name" value="Winged helix-like DNA-binding domain superfamily/Winged helix DNA-binding domain"/>
    <property type="match status" value="1"/>
</dbReference>
<dbReference type="AlphaFoldDB" id="A0A919Y1V6"/>
<evidence type="ECO:0000313" key="5">
    <source>
        <dbReference type="Proteomes" id="UP000678895"/>
    </source>
</evidence>
<proteinExistence type="predicted"/>
<keyword evidence="5" id="KW-1185">Reference proteome</keyword>
<protein>
    <submittedName>
        <fullName evidence="4">Transcriptional regulator</fullName>
    </submittedName>
</protein>
<evidence type="ECO:0000256" key="2">
    <source>
        <dbReference type="ARBA" id="ARBA00023163"/>
    </source>
</evidence>
<dbReference type="InterPro" id="IPR036390">
    <property type="entry name" value="WH_DNA-bd_sf"/>
</dbReference>
<dbReference type="PIRSF" id="PIRSF016838">
    <property type="entry name" value="PafC"/>
    <property type="match status" value="1"/>
</dbReference>
<dbReference type="RefSeq" id="WP_301628353.1">
    <property type="nucleotide sequence ID" value="NZ_BORS01000010.1"/>
</dbReference>
<dbReference type="PROSITE" id="PS51000">
    <property type="entry name" value="HTH_DEOR_2"/>
    <property type="match status" value="1"/>
</dbReference>
<dbReference type="InterPro" id="IPR051534">
    <property type="entry name" value="CBASS_pafABC_assoc_protein"/>
</dbReference>
<dbReference type="InterPro" id="IPR028349">
    <property type="entry name" value="PafC-like"/>
</dbReference>
<dbReference type="SUPFAM" id="SSF46785">
    <property type="entry name" value="Winged helix' DNA-binding domain"/>
    <property type="match status" value="1"/>
</dbReference>
<evidence type="ECO:0000313" key="4">
    <source>
        <dbReference type="EMBL" id="GIO43311.1"/>
    </source>
</evidence>
<dbReference type="PANTHER" id="PTHR34580">
    <property type="match status" value="1"/>
</dbReference>
<dbReference type="InterPro" id="IPR001034">
    <property type="entry name" value="DeoR_HTH"/>
</dbReference>
<dbReference type="InterPro" id="IPR036388">
    <property type="entry name" value="WH-like_DNA-bd_sf"/>
</dbReference>
<dbReference type="PROSITE" id="PS52050">
    <property type="entry name" value="WYL"/>
    <property type="match status" value="1"/>
</dbReference>
<dbReference type="InterPro" id="IPR057727">
    <property type="entry name" value="WCX_dom"/>
</dbReference>
<gene>
    <name evidence="4" type="ORF">J41TS4_30690</name>
</gene>
<evidence type="ECO:0000259" key="3">
    <source>
        <dbReference type="PROSITE" id="PS51000"/>
    </source>
</evidence>
<dbReference type="Pfam" id="PF25583">
    <property type="entry name" value="WCX"/>
    <property type="match status" value="1"/>
</dbReference>
<dbReference type="InterPro" id="IPR013196">
    <property type="entry name" value="HTH_11"/>
</dbReference>
<dbReference type="Pfam" id="PF08279">
    <property type="entry name" value="HTH_11"/>
    <property type="match status" value="1"/>
</dbReference>
<dbReference type="GO" id="GO:0003700">
    <property type="term" value="F:DNA-binding transcription factor activity"/>
    <property type="evidence" value="ECO:0007669"/>
    <property type="project" value="InterPro"/>
</dbReference>
<dbReference type="InterPro" id="IPR026881">
    <property type="entry name" value="WYL_dom"/>
</dbReference>
<feature type="domain" description="HTH deoR-type" evidence="3">
    <location>
        <begin position="2"/>
        <end position="57"/>
    </location>
</feature>
<comment type="caution">
    <text evidence="4">The sequence shown here is derived from an EMBL/GenBank/DDBJ whole genome shotgun (WGS) entry which is preliminary data.</text>
</comment>
<accession>A0A919Y1V6</accession>
<name>A0A919Y1V6_9BACL</name>
<sequence>MRADRLLSIMLLLQNGGKLTTRALAAKLEVSERTITRDMDALSAAGIPIYAERGPLGGWRLTESYRTTLTGLGKEELLALLVNSQSKLLHDLGILKTHQEAAYQKIVASSPAPLKQYIDTLQERIHIDGAPWHTQEERFPYLSLLQEAIWTQRKIEMSYRKTDGSVNERIVQPIGLVAKGSVWYLVAMDGQEQAANDDTMRSFRISRILDVQRLEEGFERPENFSLAQYWERSTAEFKASLPSFPARICITKQRLTRLSRNRYVKVIQTFSLQEQMEGWITAEIQFDTLESARELLLGCGREARVISPQELAEAVQAEAKAIEELYNDK</sequence>
<keyword evidence="2" id="KW-0804">Transcription</keyword>
<keyword evidence="1" id="KW-0805">Transcription regulation</keyword>
<dbReference type="EMBL" id="BORS01000010">
    <property type="protein sequence ID" value="GIO43311.1"/>
    <property type="molecule type" value="Genomic_DNA"/>
</dbReference>
<dbReference type="Pfam" id="PF13280">
    <property type="entry name" value="WYL"/>
    <property type="match status" value="1"/>
</dbReference>
<reference evidence="4" key="1">
    <citation type="submission" date="2021-03" db="EMBL/GenBank/DDBJ databases">
        <title>Antimicrobial resistance genes in bacteria isolated from Japanese honey, and their potential for conferring macrolide and lincosamide resistance in the American foulbrood pathogen Paenibacillus larvae.</title>
        <authorList>
            <person name="Okamoto M."/>
            <person name="Kumagai M."/>
            <person name="Kanamori H."/>
            <person name="Takamatsu D."/>
        </authorList>
    </citation>
    <scope>NUCLEOTIDE SEQUENCE</scope>
    <source>
        <strain evidence="4">J41TS4</strain>
    </source>
</reference>
<organism evidence="4 5">
    <name type="scientific">Paenibacillus apis</name>
    <dbReference type="NCBI Taxonomy" id="1792174"/>
    <lineage>
        <taxon>Bacteria</taxon>
        <taxon>Bacillati</taxon>
        <taxon>Bacillota</taxon>
        <taxon>Bacilli</taxon>
        <taxon>Bacillales</taxon>
        <taxon>Paenibacillaceae</taxon>
        <taxon>Paenibacillus</taxon>
    </lineage>
</organism>
<dbReference type="Proteomes" id="UP000678895">
    <property type="component" value="Unassembled WGS sequence"/>
</dbReference>
<evidence type="ECO:0000256" key="1">
    <source>
        <dbReference type="ARBA" id="ARBA00023015"/>
    </source>
</evidence>
<dbReference type="PANTHER" id="PTHR34580:SF1">
    <property type="entry name" value="PROTEIN PAFC"/>
    <property type="match status" value="1"/>
</dbReference>